<dbReference type="Proteomes" id="UP001239111">
    <property type="component" value="Chromosome 2"/>
</dbReference>
<reference evidence="1" key="1">
    <citation type="submission" date="2023-04" db="EMBL/GenBank/DDBJ databases">
        <title>A chromosome-level genome assembly of the parasitoid wasp Eretmocerus hayati.</title>
        <authorList>
            <person name="Zhong Y."/>
            <person name="Liu S."/>
            <person name="Liu Y."/>
        </authorList>
    </citation>
    <scope>NUCLEOTIDE SEQUENCE</scope>
    <source>
        <strain evidence="1">ZJU_SS_LIU_2023</strain>
    </source>
</reference>
<sequence>MSACDGSTGEFVYIGMEKKLQMIVKPALHTGKLLELAFGIDCFNSFKSNPRTVWSILCKIHKKEYIYTIFIVALYSGDSKPKSANDIFKKFVEERNRLLKNGIEIDGVIFKVKIELFICNTPAGAFLRRWIGHGAFNAYK</sequence>
<gene>
    <name evidence="1" type="ORF">QAD02_011281</name>
</gene>
<accession>A0ACC2P122</accession>
<proteinExistence type="predicted"/>
<name>A0ACC2P122_9HYME</name>
<evidence type="ECO:0000313" key="1">
    <source>
        <dbReference type="EMBL" id="KAJ8675495.1"/>
    </source>
</evidence>
<keyword evidence="2" id="KW-1185">Reference proteome</keyword>
<comment type="caution">
    <text evidence="1">The sequence shown here is derived from an EMBL/GenBank/DDBJ whole genome shotgun (WGS) entry which is preliminary data.</text>
</comment>
<organism evidence="1 2">
    <name type="scientific">Eretmocerus hayati</name>
    <dbReference type="NCBI Taxonomy" id="131215"/>
    <lineage>
        <taxon>Eukaryota</taxon>
        <taxon>Metazoa</taxon>
        <taxon>Ecdysozoa</taxon>
        <taxon>Arthropoda</taxon>
        <taxon>Hexapoda</taxon>
        <taxon>Insecta</taxon>
        <taxon>Pterygota</taxon>
        <taxon>Neoptera</taxon>
        <taxon>Endopterygota</taxon>
        <taxon>Hymenoptera</taxon>
        <taxon>Apocrita</taxon>
        <taxon>Proctotrupomorpha</taxon>
        <taxon>Chalcidoidea</taxon>
        <taxon>Aphelinidae</taxon>
        <taxon>Aphelininae</taxon>
        <taxon>Eretmocerus</taxon>
    </lineage>
</organism>
<dbReference type="EMBL" id="CM056742">
    <property type="protein sequence ID" value="KAJ8675495.1"/>
    <property type="molecule type" value="Genomic_DNA"/>
</dbReference>
<protein>
    <submittedName>
        <fullName evidence="1">Uncharacterized protein</fullName>
    </submittedName>
</protein>
<evidence type="ECO:0000313" key="2">
    <source>
        <dbReference type="Proteomes" id="UP001239111"/>
    </source>
</evidence>